<protein>
    <submittedName>
        <fullName evidence="3">Protein BatD</fullName>
    </submittedName>
</protein>
<dbReference type="Pfam" id="PF13584">
    <property type="entry name" value="BatD"/>
    <property type="match status" value="2"/>
</dbReference>
<keyword evidence="2" id="KW-0472">Membrane</keyword>
<dbReference type="EMBL" id="JACXWD010000002">
    <property type="protein sequence ID" value="MBD3866759.1"/>
    <property type="molecule type" value="Genomic_DNA"/>
</dbReference>
<gene>
    <name evidence="3" type="ORF">IFK94_01420</name>
</gene>
<comment type="caution">
    <text evidence="3">The sequence shown here is derived from an EMBL/GenBank/DDBJ whole genome shotgun (WGS) entry which is preliminary data.</text>
</comment>
<feature type="compositionally biased region" description="Polar residues" evidence="1">
    <location>
        <begin position="353"/>
        <end position="364"/>
    </location>
</feature>
<evidence type="ECO:0000313" key="3">
    <source>
        <dbReference type="EMBL" id="MBD3866759.1"/>
    </source>
</evidence>
<dbReference type="AlphaFoldDB" id="A0A8J6XYJ8"/>
<accession>A0A8J6XYJ8</accession>
<feature type="compositionally biased region" description="Pro residues" evidence="1">
    <location>
        <begin position="338"/>
        <end position="348"/>
    </location>
</feature>
<dbReference type="PANTHER" id="PTHR40940:SF2">
    <property type="entry name" value="BATD"/>
    <property type="match status" value="1"/>
</dbReference>
<dbReference type="Proteomes" id="UP000648239">
    <property type="component" value="Unassembled WGS sequence"/>
</dbReference>
<keyword evidence="2" id="KW-1133">Transmembrane helix</keyword>
<evidence type="ECO:0000256" key="1">
    <source>
        <dbReference type="SAM" id="MobiDB-lite"/>
    </source>
</evidence>
<keyword evidence="2" id="KW-0812">Transmembrane</keyword>
<reference evidence="3 4" key="1">
    <citation type="submission" date="2020-08" db="EMBL/GenBank/DDBJ databases">
        <title>Acidobacteriota in marine sediments use diverse sulfur dissimilation pathways.</title>
        <authorList>
            <person name="Wasmund K."/>
        </authorList>
    </citation>
    <scope>NUCLEOTIDE SEQUENCE [LARGE SCALE GENOMIC DNA]</scope>
    <source>
        <strain evidence="3">MAG AM4</strain>
    </source>
</reference>
<dbReference type="PANTHER" id="PTHR40940">
    <property type="entry name" value="PROTEIN BATD-RELATED"/>
    <property type="match status" value="1"/>
</dbReference>
<sequence>MMRSDLSRTAMRLVFFTLLWFVALCAFAADPVIRTFLKPNSGITDTQVLQFTIQVEKADQNPSIGRLADLQNLGALSGPSPGRSTQIFSGPSGTTSSTTYTFTWSLRALGPGEAIIPPVEIQVGETTYRTQPVRLKVTAGSSAQPRAGVPVPPNQAPEEQVFLKAELSQREAFVGEPVLLTLTLLARPQVGDLNWVDRPDFSLFWVEQVPTDPERERYVTELAGEQYYAFPLERRMLVPTSQGSITIDPYSLQLVVTARSRDLFKDFFSRDRGKRILRKTEPLTLKVKPLPSDSRPRSYSGAVGEFLMSAELDRTEAMVDDAVALRVTVEGEGFLKPVQPPVLDPPPGLRIQEPNSEESTTTRSGKMVSRKTWEWLIVPASPGEFAIPEVRFGWFDPKAGRYREGIEKDLVLTVVKGDGAAAGARPGGRLVPQGTDIQYIKLVEGDLELGSRRIHGEGWFQLLVLAPVLLLPAGIGAGRWYARRTGDLSRVRARKARSRARNRLAAAGKRMDGVEGSVFHEEVARALVEYVGDRFDRSSSGLTYDDVERLLVSRSVPADLVRRFRDCVEACDFARYVPASSQTGRQEETLREARDVLAQMEKVL</sequence>
<organism evidence="3 4">
    <name type="scientific">Candidatus Polarisedimenticola svalbardensis</name>
    <dbReference type="NCBI Taxonomy" id="2886004"/>
    <lineage>
        <taxon>Bacteria</taxon>
        <taxon>Pseudomonadati</taxon>
        <taxon>Acidobacteriota</taxon>
        <taxon>Candidatus Polarisedimenticolia</taxon>
        <taxon>Candidatus Polarisedimenticolales</taxon>
        <taxon>Candidatus Polarisedimenticolaceae</taxon>
        <taxon>Candidatus Polarisedimenticola</taxon>
    </lineage>
</organism>
<evidence type="ECO:0000256" key="2">
    <source>
        <dbReference type="SAM" id="Phobius"/>
    </source>
</evidence>
<dbReference type="InterPro" id="IPR025738">
    <property type="entry name" value="BatD"/>
</dbReference>
<evidence type="ECO:0000313" key="4">
    <source>
        <dbReference type="Proteomes" id="UP000648239"/>
    </source>
</evidence>
<proteinExistence type="predicted"/>
<feature type="transmembrane region" description="Helical" evidence="2">
    <location>
        <begin position="459"/>
        <end position="482"/>
    </location>
</feature>
<feature type="region of interest" description="Disordered" evidence="1">
    <location>
        <begin position="337"/>
        <end position="365"/>
    </location>
</feature>
<name>A0A8J6XYJ8_9BACT</name>